<dbReference type="GO" id="GO:0016125">
    <property type="term" value="P:sterol metabolic process"/>
    <property type="evidence" value="ECO:0007669"/>
    <property type="project" value="UniProtKB-UniRule"/>
</dbReference>
<evidence type="ECO:0000256" key="5">
    <source>
        <dbReference type="ARBA" id="ARBA00022824"/>
    </source>
</evidence>
<dbReference type="InterPro" id="IPR007290">
    <property type="entry name" value="Arv1"/>
</dbReference>
<gene>
    <name evidence="11" type="ORF">ACAOBT_LOCUS37974</name>
</gene>
<keyword evidence="12" id="KW-1185">Reference proteome</keyword>
<dbReference type="GO" id="GO:0032541">
    <property type="term" value="C:cortical endoplasmic reticulum"/>
    <property type="evidence" value="ECO:0007669"/>
    <property type="project" value="TreeGrafter"/>
</dbReference>
<dbReference type="Proteomes" id="UP001152888">
    <property type="component" value="Unassembled WGS sequence"/>
</dbReference>
<feature type="transmembrane region" description="Helical" evidence="10">
    <location>
        <begin position="163"/>
        <end position="182"/>
    </location>
</feature>
<keyword evidence="9 10" id="KW-0472">Membrane</keyword>
<evidence type="ECO:0000256" key="4">
    <source>
        <dbReference type="ARBA" id="ARBA00022692"/>
    </source>
</evidence>
<comment type="caution">
    <text evidence="11">The sequence shown here is derived from an EMBL/GenBank/DDBJ whole genome shotgun (WGS) entry which is preliminary data.</text>
</comment>
<dbReference type="PANTHER" id="PTHR14467:SF0">
    <property type="entry name" value="PROTEIN ARV1"/>
    <property type="match status" value="1"/>
</dbReference>
<keyword evidence="8 10" id="KW-0443">Lipid metabolism</keyword>
<keyword evidence="3 10" id="KW-0813">Transport</keyword>
<keyword evidence="5 10" id="KW-0256">Endoplasmic reticulum</keyword>
<dbReference type="OrthoDB" id="6724830at2759"/>
<name>A0A9P0QI28_ACAOB</name>
<evidence type="ECO:0000256" key="1">
    <source>
        <dbReference type="ARBA" id="ARBA00004477"/>
    </source>
</evidence>
<dbReference type="GO" id="GO:0032366">
    <property type="term" value="P:intracellular sterol transport"/>
    <property type="evidence" value="ECO:0007669"/>
    <property type="project" value="UniProtKB-UniRule"/>
</dbReference>
<evidence type="ECO:0000256" key="7">
    <source>
        <dbReference type="ARBA" id="ARBA00023055"/>
    </source>
</evidence>
<organism evidence="11 12">
    <name type="scientific">Acanthoscelides obtectus</name>
    <name type="common">Bean weevil</name>
    <name type="synonym">Bruchus obtectus</name>
    <dbReference type="NCBI Taxonomy" id="200917"/>
    <lineage>
        <taxon>Eukaryota</taxon>
        <taxon>Metazoa</taxon>
        <taxon>Ecdysozoa</taxon>
        <taxon>Arthropoda</taxon>
        <taxon>Hexapoda</taxon>
        <taxon>Insecta</taxon>
        <taxon>Pterygota</taxon>
        <taxon>Neoptera</taxon>
        <taxon>Endopterygota</taxon>
        <taxon>Coleoptera</taxon>
        <taxon>Polyphaga</taxon>
        <taxon>Cucujiformia</taxon>
        <taxon>Chrysomeloidea</taxon>
        <taxon>Chrysomelidae</taxon>
        <taxon>Bruchinae</taxon>
        <taxon>Bruchini</taxon>
        <taxon>Acanthoscelides</taxon>
    </lineage>
</organism>
<keyword evidence="4 10" id="KW-0812">Transmembrane</keyword>
<dbReference type="GO" id="GO:0097036">
    <property type="term" value="P:regulation of plasma membrane sterol distribution"/>
    <property type="evidence" value="ECO:0007669"/>
    <property type="project" value="UniProtKB-UniRule"/>
</dbReference>
<dbReference type="GO" id="GO:0006665">
    <property type="term" value="P:sphingolipid metabolic process"/>
    <property type="evidence" value="ECO:0007669"/>
    <property type="project" value="TreeGrafter"/>
</dbReference>
<evidence type="ECO:0000313" key="11">
    <source>
        <dbReference type="EMBL" id="CAH2020602.1"/>
    </source>
</evidence>
<keyword evidence="7 10" id="KW-0445">Lipid transport</keyword>
<dbReference type="GO" id="GO:0005789">
    <property type="term" value="C:endoplasmic reticulum membrane"/>
    <property type="evidence" value="ECO:0007669"/>
    <property type="project" value="UniProtKB-SubCell"/>
</dbReference>
<sequence length="242" mass="27858">MMKDKYTCINCGSRIFSLYKKYSETVLKLTDCNICGRIADKYVEYDTVIIIIDLILLNTGAYRHILFNTEFKNFWKLSIVLLVVESYSSWVMFNKNEAAGQYNITEPNLPDPTIYLDSLEFYKFCLNITLSEVSFVLMIYLLTSLCSSVTAIEKTSLIKISKAITLSSAGMFLLLPSLIWDLQVHEYHLQFISLYTTLSQLIAHKALCSCGKIWSLIVIFSSYLVKLYVVERNARLLEYLSQ</sequence>
<dbReference type="GO" id="GO:0005794">
    <property type="term" value="C:Golgi apparatus"/>
    <property type="evidence" value="ECO:0007669"/>
    <property type="project" value="TreeGrafter"/>
</dbReference>
<comment type="subcellular location">
    <subcellularLocation>
        <location evidence="1 10">Endoplasmic reticulum membrane</location>
        <topology evidence="1 10">Multi-pass membrane protein</topology>
    </subcellularLocation>
</comment>
<evidence type="ECO:0000256" key="2">
    <source>
        <dbReference type="ARBA" id="ARBA00009187"/>
    </source>
</evidence>
<dbReference type="PANTHER" id="PTHR14467">
    <property type="entry name" value="ARV1"/>
    <property type="match status" value="1"/>
</dbReference>
<comment type="function">
    <text evidence="10">Mediator of sterol homeostasis involved in sterol uptake, trafficking and distribution into membranes.</text>
</comment>
<evidence type="ECO:0000313" key="12">
    <source>
        <dbReference type="Proteomes" id="UP001152888"/>
    </source>
</evidence>
<feature type="transmembrane region" description="Helical" evidence="10">
    <location>
        <begin position="202"/>
        <end position="225"/>
    </location>
</feature>
<comment type="similarity">
    <text evidence="2 10">Belongs to the ARV1 family.</text>
</comment>
<dbReference type="Pfam" id="PF04161">
    <property type="entry name" value="Arv1"/>
    <property type="match status" value="1"/>
</dbReference>
<dbReference type="EMBL" id="CAKOFQ010011220">
    <property type="protein sequence ID" value="CAH2020602.1"/>
    <property type="molecule type" value="Genomic_DNA"/>
</dbReference>
<protein>
    <recommendedName>
        <fullName evidence="10">Protein ARV</fullName>
    </recommendedName>
</protein>
<proteinExistence type="inferred from homology"/>
<feature type="transmembrane region" description="Helical" evidence="10">
    <location>
        <begin position="121"/>
        <end position="142"/>
    </location>
</feature>
<evidence type="ECO:0000256" key="6">
    <source>
        <dbReference type="ARBA" id="ARBA00022989"/>
    </source>
</evidence>
<keyword evidence="6 10" id="KW-1133">Transmembrane helix</keyword>
<dbReference type="AlphaFoldDB" id="A0A9P0QI28"/>
<evidence type="ECO:0000256" key="3">
    <source>
        <dbReference type="ARBA" id="ARBA00022448"/>
    </source>
</evidence>
<evidence type="ECO:0000256" key="9">
    <source>
        <dbReference type="ARBA" id="ARBA00023136"/>
    </source>
</evidence>
<evidence type="ECO:0000256" key="8">
    <source>
        <dbReference type="ARBA" id="ARBA00023098"/>
    </source>
</evidence>
<accession>A0A9P0QI28</accession>
<reference evidence="11" key="1">
    <citation type="submission" date="2022-03" db="EMBL/GenBank/DDBJ databases">
        <authorList>
            <person name="Sayadi A."/>
        </authorList>
    </citation>
    <scope>NUCLEOTIDE SEQUENCE</scope>
</reference>
<evidence type="ECO:0000256" key="10">
    <source>
        <dbReference type="RuleBase" id="RU368065"/>
    </source>
</evidence>